<evidence type="ECO:0000313" key="8">
    <source>
        <dbReference type="Proteomes" id="UP001228376"/>
    </source>
</evidence>
<evidence type="ECO:0000259" key="6">
    <source>
        <dbReference type="Pfam" id="PF02826"/>
    </source>
</evidence>
<comment type="similarity">
    <text evidence="1 4">Belongs to the D-isomer specific 2-hydroxyacid dehydrogenase family.</text>
</comment>
<sequence length="317" mass="35807">MNIVFSTKPSEKHQTYLTEKFSKPDFYFYEKMDMAQAALPDAEVLVTYGGDLTPELIRKSKKLKWIMLLSAGMDDMPLNEIEEAGILMTNVRGIHKTPMSEYAISMLLQVYRQAKAMMKNQENHVWNKKLHMQEISGSTMVVVGAGAIGQEVARLAKAFGMKTIGVSRSGRNVAYFDQNEKVENLKDVLPQADFIVSVLPSTNETRYLYTMEHFKLMPDHAVFLNMGRGDVVSTDVLLEAIRNQEIAHAVLDVFETEPLPADSPLWDEENITVTPHISGLSPLYMSRGLEIFSQNLEAYLSAKIEDMQNRINVSQGY</sequence>
<keyword evidence="3" id="KW-0520">NAD</keyword>
<protein>
    <submittedName>
        <fullName evidence="7">D-2-hydroxyacid dehydrogenase</fullName>
    </submittedName>
</protein>
<proteinExistence type="inferred from homology"/>
<evidence type="ECO:0000313" key="7">
    <source>
        <dbReference type="EMBL" id="MDY0406885.1"/>
    </source>
</evidence>
<keyword evidence="8" id="KW-1185">Reference proteome</keyword>
<dbReference type="InterPro" id="IPR006140">
    <property type="entry name" value="D-isomer_DH_NAD-bd"/>
</dbReference>
<dbReference type="SUPFAM" id="SSF52283">
    <property type="entry name" value="Formate/glycerate dehydrogenase catalytic domain-like"/>
    <property type="match status" value="1"/>
</dbReference>
<dbReference type="PANTHER" id="PTHR43333">
    <property type="entry name" value="2-HACID_DH_C DOMAIN-CONTAINING PROTEIN"/>
    <property type="match status" value="1"/>
</dbReference>
<evidence type="ECO:0000256" key="4">
    <source>
        <dbReference type="RuleBase" id="RU003719"/>
    </source>
</evidence>
<dbReference type="PANTHER" id="PTHR43333:SF1">
    <property type="entry name" value="D-ISOMER SPECIFIC 2-HYDROXYACID DEHYDROGENASE NAD-BINDING DOMAIN-CONTAINING PROTEIN"/>
    <property type="match status" value="1"/>
</dbReference>
<gene>
    <name evidence="7" type="ORF">P5G51_017355</name>
</gene>
<dbReference type="Pfam" id="PF02826">
    <property type="entry name" value="2-Hacid_dh_C"/>
    <property type="match status" value="1"/>
</dbReference>
<reference evidence="7 8" key="1">
    <citation type="submission" date="2023-10" db="EMBL/GenBank/DDBJ databases">
        <title>179-bfca-hs.</title>
        <authorList>
            <person name="Miliotis G."/>
            <person name="Sengupta P."/>
            <person name="Hameed A."/>
            <person name="Chuvochina M."/>
            <person name="Mcdonagh F."/>
            <person name="Simpson A.C."/>
            <person name="Singh N.K."/>
            <person name="Rekha P.D."/>
            <person name="Raman K."/>
            <person name="Hugenholtz P."/>
            <person name="Venkateswaran K."/>
        </authorList>
    </citation>
    <scope>NUCLEOTIDE SEQUENCE [LARGE SCALE GENOMIC DNA]</scope>
    <source>
        <strain evidence="7 8">179-BFC-A-HS</strain>
    </source>
</reference>
<dbReference type="SUPFAM" id="SSF51735">
    <property type="entry name" value="NAD(P)-binding Rossmann-fold domains"/>
    <property type="match status" value="1"/>
</dbReference>
<dbReference type="Pfam" id="PF00389">
    <property type="entry name" value="2-Hacid_dh"/>
    <property type="match status" value="1"/>
</dbReference>
<dbReference type="EMBL" id="JAROCA020000002">
    <property type="protein sequence ID" value="MDY0406885.1"/>
    <property type="molecule type" value="Genomic_DNA"/>
</dbReference>
<dbReference type="CDD" id="cd05300">
    <property type="entry name" value="2-Hacid_dh_1"/>
    <property type="match status" value="1"/>
</dbReference>
<feature type="domain" description="D-isomer specific 2-hydroxyacid dehydrogenase catalytic" evidence="5">
    <location>
        <begin position="10"/>
        <end position="279"/>
    </location>
</feature>
<evidence type="ECO:0000256" key="1">
    <source>
        <dbReference type="ARBA" id="ARBA00005854"/>
    </source>
</evidence>
<keyword evidence="2 4" id="KW-0560">Oxidoreductase</keyword>
<organism evidence="7 8">
    <name type="scientific">Tigheibacillus jepli</name>
    <dbReference type="NCBI Taxonomy" id="3035914"/>
    <lineage>
        <taxon>Bacteria</taxon>
        <taxon>Bacillati</taxon>
        <taxon>Bacillota</taxon>
        <taxon>Bacilli</taxon>
        <taxon>Bacillales</taxon>
        <taxon>Bacillaceae</taxon>
        <taxon>Tigheibacillus</taxon>
    </lineage>
</organism>
<evidence type="ECO:0000259" key="5">
    <source>
        <dbReference type="Pfam" id="PF00389"/>
    </source>
</evidence>
<dbReference type="Gene3D" id="3.40.50.720">
    <property type="entry name" value="NAD(P)-binding Rossmann-like Domain"/>
    <property type="match status" value="2"/>
</dbReference>
<comment type="caution">
    <text evidence="7">The sequence shown here is derived from an EMBL/GenBank/DDBJ whole genome shotgun (WGS) entry which is preliminary data.</text>
</comment>
<evidence type="ECO:0000256" key="3">
    <source>
        <dbReference type="ARBA" id="ARBA00023027"/>
    </source>
</evidence>
<dbReference type="Proteomes" id="UP001228376">
    <property type="component" value="Unassembled WGS sequence"/>
</dbReference>
<dbReference type="InterPro" id="IPR036291">
    <property type="entry name" value="NAD(P)-bd_dom_sf"/>
</dbReference>
<feature type="domain" description="D-isomer specific 2-hydroxyacid dehydrogenase NAD-binding" evidence="6">
    <location>
        <begin position="104"/>
        <end position="278"/>
    </location>
</feature>
<evidence type="ECO:0000256" key="2">
    <source>
        <dbReference type="ARBA" id="ARBA00023002"/>
    </source>
</evidence>
<accession>A0ABU5CN51</accession>
<name>A0ABU5CN51_9BACI</name>
<dbReference type="RefSeq" id="WP_306067516.1">
    <property type="nucleotide sequence ID" value="NZ_JAROCA020000002.1"/>
</dbReference>
<dbReference type="InterPro" id="IPR006139">
    <property type="entry name" value="D-isomer_2_OHA_DH_cat_dom"/>
</dbReference>